<comment type="similarity">
    <text evidence="2">Belongs to the major facilitator superfamily. TCR/Tet family.</text>
</comment>
<dbReference type="GO" id="GO:0022857">
    <property type="term" value="F:transmembrane transporter activity"/>
    <property type="evidence" value="ECO:0007669"/>
    <property type="project" value="InterPro"/>
</dbReference>
<proteinExistence type="inferred from homology"/>
<organism evidence="9 10">
    <name type="scientific">Pseudopithomyces chartarum</name>
    <dbReference type="NCBI Taxonomy" id="1892770"/>
    <lineage>
        <taxon>Eukaryota</taxon>
        <taxon>Fungi</taxon>
        <taxon>Dikarya</taxon>
        <taxon>Ascomycota</taxon>
        <taxon>Pezizomycotina</taxon>
        <taxon>Dothideomycetes</taxon>
        <taxon>Pleosporomycetidae</taxon>
        <taxon>Pleosporales</taxon>
        <taxon>Massarineae</taxon>
        <taxon>Didymosphaeriaceae</taxon>
        <taxon>Pseudopithomyces</taxon>
    </lineage>
</organism>
<dbReference type="GO" id="GO:0005886">
    <property type="term" value="C:plasma membrane"/>
    <property type="evidence" value="ECO:0007669"/>
    <property type="project" value="TreeGrafter"/>
</dbReference>
<dbReference type="EMBL" id="WVTA01000002">
    <property type="protein sequence ID" value="KAK3215460.1"/>
    <property type="molecule type" value="Genomic_DNA"/>
</dbReference>
<evidence type="ECO:0000256" key="6">
    <source>
        <dbReference type="ARBA" id="ARBA00023136"/>
    </source>
</evidence>
<feature type="transmembrane region" description="Helical" evidence="8">
    <location>
        <begin position="51"/>
        <end position="70"/>
    </location>
</feature>
<keyword evidence="6 8" id="KW-0472">Membrane</keyword>
<dbReference type="Proteomes" id="UP001280581">
    <property type="component" value="Unassembled WGS sequence"/>
</dbReference>
<feature type="transmembrane region" description="Helical" evidence="8">
    <location>
        <begin position="122"/>
        <end position="143"/>
    </location>
</feature>
<dbReference type="Pfam" id="PF07690">
    <property type="entry name" value="MFS_1"/>
    <property type="match status" value="1"/>
</dbReference>
<dbReference type="InterPro" id="IPR011701">
    <property type="entry name" value="MFS"/>
</dbReference>
<evidence type="ECO:0000313" key="9">
    <source>
        <dbReference type="EMBL" id="KAK3215460.1"/>
    </source>
</evidence>
<feature type="transmembrane region" description="Helical" evidence="8">
    <location>
        <begin position="183"/>
        <end position="202"/>
    </location>
</feature>
<feature type="transmembrane region" description="Helical" evidence="8">
    <location>
        <begin position="319"/>
        <end position="341"/>
    </location>
</feature>
<evidence type="ECO:0000256" key="2">
    <source>
        <dbReference type="ARBA" id="ARBA00007520"/>
    </source>
</evidence>
<keyword evidence="10" id="KW-1185">Reference proteome</keyword>
<evidence type="ECO:0000313" key="10">
    <source>
        <dbReference type="Proteomes" id="UP001280581"/>
    </source>
</evidence>
<feature type="transmembrane region" description="Helical" evidence="8">
    <location>
        <begin position="384"/>
        <end position="405"/>
    </location>
</feature>
<dbReference type="PANTHER" id="PTHR23501">
    <property type="entry name" value="MAJOR FACILITATOR SUPERFAMILY"/>
    <property type="match status" value="1"/>
</dbReference>
<feature type="transmembrane region" description="Helical" evidence="8">
    <location>
        <begin position="448"/>
        <end position="473"/>
    </location>
</feature>
<dbReference type="AlphaFoldDB" id="A0AAN6M585"/>
<dbReference type="SUPFAM" id="SSF103473">
    <property type="entry name" value="MFS general substrate transporter"/>
    <property type="match status" value="1"/>
</dbReference>
<keyword evidence="5 8" id="KW-1133">Transmembrane helix</keyword>
<comment type="subcellular location">
    <subcellularLocation>
        <location evidence="1">Membrane</location>
        <topology evidence="1">Multi-pass membrane protein</topology>
    </subcellularLocation>
</comment>
<keyword evidence="3" id="KW-0813">Transport</keyword>
<evidence type="ECO:0000256" key="7">
    <source>
        <dbReference type="SAM" id="MobiDB-lite"/>
    </source>
</evidence>
<accession>A0AAN6M585</accession>
<feature type="transmembrane region" description="Helical" evidence="8">
    <location>
        <begin position="494"/>
        <end position="515"/>
    </location>
</feature>
<evidence type="ECO:0000256" key="4">
    <source>
        <dbReference type="ARBA" id="ARBA00022692"/>
    </source>
</evidence>
<comment type="caution">
    <text evidence="9">The sequence shown here is derived from an EMBL/GenBank/DDBJ whole genome shotgun (WGS) entry which is preliminary data.</text>
</comment>
<feature type="transmembrane region" description="Helical" evidence="8">
    <location>
        <begin position="92"/>
        <end position="110"/>
    </location>
</feature>
<feature type="compositionally biased region" description="Basic and acidic residues" evidence="7">
    <location>
        <begin position="18"/>
        <end position="35"/>
    </location>
</feature>
<sequence length="530" mass="56716">MLHDSSREKPTESGSSDALEKQFPNHESFSGEKEVAPSTELPSQQARKVTGIRWVVMVTSVLSSVFLYSLDNTVVADIQPDIMKSLGKIQKFPWLSIAFLVACVATNSIWGKMFTQFNAKWLYMLCILIFEVGSALCGAAPTMNAMIGGLAGFHTSRYIGVMTLLAVNTTEQERPTYIGMTGLLWGIGTVLGPIVGGAFAVSKVGWRSAFYLNLFVAAVAAPAYLLVIPSHDPQPGMPFTKRWSKLDYLGTILMLGASVTGVLAINSGGTIYSWDDGRIITYFVVSSVLLIAFGIQQSYCLFVTDKNRTFPCHFLTSKVHIILFMQAAAASSLFLPPIYFVPLHFQFIRNDSAIQAGYLAGGTFALAGSTLLYHVKVDTLSANIYGYLVLLGIGGGMYAQASFAVAQAKSKPHGIPWAVGFIALGQLSGATIALAIGSSLFLNKALEGILAVALSASKSEVLGALSGVGSALFRKFDQTTRKAALEAISNGISMTYVLAMTGAALTISLVSLMSFEKLFIPTGAAIWFSI</sequence>
<evidence type="ECO:0008006" key="11">
    <source>
        <dbReference type="Google" id="ProtNLM"/>
    </source>
</evidence>
<reference evidence="9 10" key="1">
    <citation type="submission" date="2021-02" db="EMBL/GenBank/DDBJ databases">
        <title>Genome assembly of Pseudopithomyces chartarum.</title>
        <authorList>
            <person name="Jauregui R."/>
            <person name="Singh J."/>
            <person name="Voisey C."/>
        </authorList>
    </citation>
    <scope>NUCLEOTIDE SEQUENCE [LARGE SCALE GENOMIC DNA]</scope>
    <source>
        <strain evidence="9 10">AGR01</strain>
    </source>
</reference>
<dbReference type="PANTHER" id="PTHR23501:SF12">
    <property type="entry name" value="MAJOR FACILITATOR SUPERFAMILY (MFS) PROFILE DOMAIN-CONTAINING PROTEIN-RELATED"/>
    <property type="match status" value="1"/>
</dbReference>
<evidence type="ECO:0000256" key="5">
    <source>
        <dbReference type="ARBA" id="ARBA00022989"/>
    </source>
</evidence>
<feature type="transmembrane region" description="Helical" evidence="8">
    <location>
        <begin position="417"/>
        <end position="442"/>
    </location>
</feature>
<evidence type="ECO:0000256" key="3">
    <source>
        <dbReference type="ARBA" id="ARBA00022448"/>
    </source>
</evidence>
<dbReference type="InterPro" id="IPR036259">
    <property type="entry name" value="MFS_trans_sf"/>
</dbReference>
<gene>
    <name evidence="9" type="ORF">GRF29_8g31761</name>
</gene>
<feature type="transmembrane region" description="Helical" evidence="8">
    <location>
        <begin position="248"/>
        <end position="267"/>
    </location>
</feature>
<evidence type="ECO:0000256" key="1">
    <source>
        <dbReference type="ARBA" id="ARBA00004141"/>
    </source>
</evidence>
<feature type="transmembrane region" description="Helical" evidence="8">
    <location>
        <begin position="209"/>
        <end position="228"/>
    </location>
</feature>
<protein>
    <recommendedName>
        <fullName evidence="11">Major facilitator superfamily (MFS) profile domain-containing protein</fullName>
    </recommendedName>
</protein>
<name>A0AAN6M585_9PLEO</name>
<keyword evidence="4 8" id="KW-0812">Transmembrane</keyword>
<dbReference type="Gene3D" id="1.20.1250.20">
    <property type="entry name" value="MFS general substrate transporter like domains"/>
    <property type="match status" value="1"/>
</dbReference>
<feature type="region of interest" description="Disordered" evidence="7">
    <location>
        <begin position="1"/>
        <end position="42"/>
    </location>
</feature>
<feature type="transmembrane region" description="Helical" evidence="8">
    <location>
        <begin position="279"/>
        <end position="299"/>
    </location>
</feature>
<evidence type="ECO:0000256" key="8">
    <source>
        <dbReference type="SAM" id="Phobius"/>
    </source>
</evidence>
<feature type="transmembrane region" description="Helical" evidence="8">
    <location>
        <begin position="353"/>
        <end position="372"/>
    </location>
</feature>
<feature type="compositionally biased region" description="Basic and acidic residues" evidence="7">
    <location>
        <begin position="1"/>
        <end position="11"/>
    </location>
</feature>